<evidence type="ECO:0000313" key="2">
    <source>
        <dbReference type="Proteomes" id="UP000325576"/>
    </source>
</evidence>
<protein>
    <submittedName>
        <fullName evidence="1">Glyoxalase</fullName>
    </submittedName>
</protein>
<dbReference type="SUPFAM" id="SSF54593">
    <property type="entry name" value="Glyoxalase/Bleomycin resistance protein/Dihydroxybiphenyl dioxygenase"/>
    <property type="match status" value="1"/>
</dbReference>
<reference evidence="1 2" key="1">
    <citation type="journal article" date="2017" name="Poromechanics V (2013)">
        <title>Genomic Characterization of the Arsenic-Tolerant Actinobacterium, &lt;i&gt;Rhodococcus erythropolis&lt;/i&gt; S43.</title>
        <authorList>
            <person name="Retamal-Morales G."/>
            <person name="Mehnert M."/>
            <person name="Schwabe R."/>
            <person name="Tischler D."/>
            <person name="Schloemann M."/>
            <person name="Levican G.J."/>
        </authorList>
    </citation>
    <scope>NUCLEOTIDE SEQUENCE [LARGE SCALE GENOMIC DNA]</scope>
    <source>
        <strain evidence="1 2">S43</strain>
    </source>
</reference>
<comment type="caution">
    <text evidence="1">The sequence shown here is derived from an EMBL/GenBank/DDBJ whole genome shotgun (WGS) entry which is preliminary data.</text>
</comment>
<accession>A0A0C2VKL9</accession>
<dbReference type="RefSeq" id="WP_020970460.1">
    <property type="nucleotide sequence ID" value="NZ_CP070870.1"/>
</dbReference>
<evidence type="ECO:0000313" key="1">
    <source>
        <dbReference type="EMBL" id="KAB2582834.1"/>
    </source>
</evidence>
<dbReference type="Gene3D" id="3.30.720.110">
    <property type="match status" value="1"/>
</dbReference>
<dbReference type="Pfam" id="PF00903">
    <property type="entry name" value="Glyoxalase"/>
    <property type="match status" value="1"/>
</dbReference>
<organism evidence="1 2">
    <name type="scientific">Rhodococcus erythropolis</name>
    <name type="common">Arthrobacter picolinophilus</name>
    <dbReference type="NCBI Taxonomy" id="1833"/>
    <lineage>
        <taxon>Bacteria</taxon>
        <taxon>Bacillati</taxon>
        <taxon>Actinomycetota</taxon>
        <taxon>Actinomycetes</taxon>
        <taxon>Mycobacteriales</taxon>
        <taxon>Nocardiaceae</taxon>
        <taxon>Rhodococcus</taxon>
        <taxon>Rhodococcus erythropolis group</taxon>
    </lineage>
</organism>
<dbReference type="AlphaFoldDB" id="A0A0C2VKL9"/>
<dbReference type="InterPro" id="IPR037523">
    <property type="entry name" value="VOC_core"/>
</dbReference>
<dbReference type="PROSITE" id="PS51819">
    <property type="entry name" value="VOC"/>
    <property type="match status" value="1"/>
</dbReference>
<proteinExistence type="predicted"/>
<gene>
    <name evidence="1" type="ORF">BS297_23720</name>
</gene>
<dbReference type="EMBL" id="MRBO01000634">
    <property type="protein sequence ID" value="KAB2582834.1"/>
    <property type="molecule type" value="Genomic_DNA"/>
</dbReference>
<dbReference type="Gene3D" id="3.30.720.120">
    <property type="match status" value="1"/>
</dbReference>
<sequence length="122" mass="13363">MRLPNQFLIYVSDAASAAAFYGELFDAKPEVLSPRYMTFDLGGGVVLALWSGKSRDLDPATPRNFEVGILVDGGSNEIRAIYDEWVAKGVEVVEEPNEDVFGLTFVISDLDGNRLRVAPADH</sequence>
<dbReference type="PIRSF" id="PIRSF039020">
    <property type="entry name" value="EhpR"/>
    <property type="match status" value="1"/>
</dbReference>
<name>A0A0C2VKL9_RHOER</name>
<dbReference type="InterPro" id="IPR029068">
    <property type="entry name" value="Glyas_Bleomycin-R_OHBP_Dase"/>
</dbReference>
<dbReference type="InterPro" id="IPR026275">
    <property type="entry name" value="Glyoxalase/dOase/EhpR"/>
</dbReference>
<dbReference type="Proteomes" id="UP000325576">
    <property type="component" value="Unassembled WGS sequence"/>
</dbReference>
<dbReference type="InterPro" id="IPR004360">
    <property type="entry name" value="Glyas_Fos-R_dOase_dom"/>
</dbReference>